<dbReference type="GO" id="GO:0005875">
    <property type="term" value="C:microtubule associated complex"/>
    <property type="evidence" value="ECO:0007669"/>
    <property type="project" value="TreeGrafter"/>
</dbReference>
<comment type="subcellular location">
    <subcellularLocation>
        <location evidence="1">Cytoplasm</location>
    </subcellularLocation>
</comment>
<dbReference type="SMART" id="SM00233">
    <property type="entry name" value="PH"/>
    <property type="match status" value="1"/>
</dbReference>
<dbReference type="GO" id="GO:0005874">
    <property type="term" value="C:microtubule"/>
    <property type="evidence" value="ECO:0007669"/>
    <property type="project" value="UniProtKB-KW"/>
</dbReference>
<feature type="compositionally biased region" description="Acidic residues" evidence="8">
    <location>
        <begin position="656"/>
        <end position="673"/>
    </location>
</feature>
<dbReference type="Gene3D" id="1.10.10.10">
    <property type="entry name" value="Winged helix-like DNA-binding domain superfamily/Winged helix DNA-binding domain"/>
    <property type="match status" value="1"/>
</dbReference>
<dbReference type="Pfam" id="PF16457">
    <property type="entry name" value="PH_12"/>
    <property type="match status" value="1"/>
</dbReference>
<dbReference type="GO" id="GO:0051231">
    <property type="term" value="P:spindle elongation"/>
    <property type="evidence" value="ECO:0007669"/>
    <property type="project" value="TreeGrafter"/>
</dbReference>
<dbReference type="InterPro" id="IPR036961">
    <property type="entry name" value="Kinesin_motor_dom_sf"/>
</dbReference>
<evidence type="ECO:0000313" key="11">
    <source>
        <dbReference type="EMBL" id="CAD9017437.1"/>
    </source>
</evidence>
<dbReference type="InterPro" id="IPR019821">
    <property type="entry name" value="Kinesin_motor_CS"/>
</dbReference>
<keyword evidence="6 7" id="KW-0505">Motor protein</keyword>
<reference evidence="11" key="1">
    <citation type="submission" date="2021-01" db="EMBL/GenBank/DDBJ databases">
        <authorList>
            <person name="Corre E."/>
            <person name="Pelletier E."/>
            <person name="Niang G."/>
            <person name="Scheremetjew M."/>
            <person name="Finn R."/>
            <person name="Kale V."/>
            <person name="Holt S."/>
            <person name="Cochrane G."/>
            <person name="Meng A."/>
            <person name="Brown T."/>
            <person name="Cohen L."/>
        </authorList>
    </citation>
    <scope>NUCLEOTIDE SEQUENCE</scope>
    <source>
        <strain evidence="11">NIES-381</strain>
    </source>
</reference>
<dbReference type="InterPro" id="IPR001752">
    <property type="entry name" value="Kinesin_motor_dom"/>
</dbReference>
<dbReference type="SUPFAM" id="SSF50729">
    <property type="entry name" value="PH domain-like"/>
    <property type="match status" value="1"/>
</dbReference>
<dbReference type="InterPro" id="IPR011993">
    <property type="entry name" value="PH-like_dom_sf"/>
</dbReference>
<evidence type="ECO:0000256" key="5">
    <source>
        <dbReference type="ARBA" id="ARBA00023054"/>
    </source>
</evidence>
<evidence type="ECO:0000256" key="2">
    <source>
        <dbReference type="ARBA" id="ARBA00022490"/>
    </source>
</evidence>
<dbReference type="InterPro" id="IPR009057">
    <property type="entry name" value="Homeodomain-like_sf"/>
</dbReference>
<comment type="similarity">
    <text evidence="6 7">Belongs to the TRAFAC class myosin-kinesin ATPase superfamily. Kinesin family.</text>
</comment>
<dbReference type="PROSITE" id="PS50003">
    <property type="entry name" value="PH_DOMAIN"/>
    <property type="match status" value="1"/>
</dbReference>
<dbReference type="Pfam" id="PF00225">
    <property type="entry name" value="Kinesin"/>
    <property type="match status" value="1"/>
</dbReference>
<dbReference type="InterPro" id="IPR027640">
    <property type="entry name" value="Kinesin-like_fam"/>
</dbReference>
<evidence type="ECO:0000256" key="6">
    <source>
        <dbReference type="PROSITE-ProRule" id="PRU00283"/>
    </source>
</evidence>
<evidence type="ECO:0000256" key="1">
    <source>
        <dbReference type="ARBA" id="ARBA00004496"/>
    </source>
</evidence>
<dbReference type="PROSITE" id="PS50067">
    <property type="entry name" value="KINESIN_MOTOR_2"/>
    <property type="match status" value="1"/>
</dbReference>
<evidence type="ECO:0000256" key="7">
    <source>
        <dbReference type="RuleBase" id="RU000394"/>
    </source>
</evidence>
<feature type="domain" description="PH" evidence="9">
    <location>
        <begin position="730"/>
        <end position="842"/>
    </location>
</feature>
<dbReference type="AlphaFoldDB" id="A0A7S1NH29"/>
<sequence>MADAAEKRIKVACRIRPRIAKAGERYEIECTKKADDETLVITQPAEENEKPKQHFFSFDHVFDETDSQRDIYQEGCLDMVDLCLEGTNATILAYGQTGSGKTFTVLGEVDDSGGEDGKIVTPNSGLFLRALTDLFTYKDRSRRTLDCSIHLSIMEIYVDEVRDLLAKKAKLTLREIGDDVTITNLCTVEVDTLNDVYKYYKIANAERSVTATGMNDVSSRSHAIFMVDLVQAEQENPDANPMESIKASPRKDKKILRQSRLCLVDLAGSERVKRSGVEGKAMQEAQHINKSLAALGNVVNGLYMETKHIPYRDSKLTRLLRNSFVDPGARILLITNLSPTGGSFSESLSSLRFADRVKGLKAAAVNVGDSVAEQEFLEQLKVCEQIAADVRIAQEATEYKIQRPRTRRADVHTNPQYLKDCIAEYQAQVVKEEADKKAREAQELQDLVKKETNDTIEAWRKKNEDMKQQCEDAFAEGERLQKEVETCKADKEKETEDKMNEAKKKKKDRRNAEERIEQIKQELIKATEEETKTAEDIKLAESKFSEEGGAAPDTSEWDAQEAKWRIGDASFKHADGFIRSLVTYRTAQWEWVLARFENQPMTNIVDQARFEVAHAEIQDLIEEKLDLMIGAAVDGGYIKPKLMSPSKPKPSVPNPDADDSDGEGEEEDDDSDYSPDMKPMRQTNTDIQTSRAQVAFGHDDPRTPYDEEEADKQYLMGIYDAENLITDILKYLQSGTMLLKHGRNGKPHFRKFWISEDLKELCWTDPDTPKAKKAHIDLKDVTDIMMGQYTKVFKRNQTDMTEPEFYLSFSLNCNKGKRTVDVVAETPSEFEAWLMGLCHVVKMAPHWGKPLDLSVEEGFNKLRKEEVEMCSLNHITPQLFLKLKEVVLDRREEVKSSIKLFNGDMDKVYQAVGGIHPPSIDKHGALLMTKGELRYLANVDIFRTCVIWSAFADTKLIYDPDYKPPTPQTGFQ</sequence>
<dbReference type="PANTHER" id="PTHR47969">
    <property type="entry name" value="CHROMOSOME-ASSOCIATED KINESIN KIF4A-RELATED"/>
    <property type="match status" value="1"/>
</dbReference>
<evidence type="ECO:0000256" key="3">
    <source>
        <dbReference type="ARBA" id="ARBA00022741"/>
    </source>
</evidence>
<dbReference type="GO" id="GO:0008017">
    <property type="term" value="F:microtubule binding"/>
    <property type="evidence" value="ECO:0007669"/>
    <property type="project" value="InterPro"/>
</dbReference>
<feature type="compositionally biased region" description="Polar residues" evidence="8">
    <location>
        <begin position="681"/>
        <end position="692"/>
    </location>
</feature>
<accession>A0A7S1NH29</accession>
<proteinExistence type="inferred from homology"/>
<dbReference type="SUPFAM" id="SSF52540">
    <property type="entry name" value="P-loop containing nucleoside triphosphate hydrolases"/>
    <property type="match status" value="1"/>
</dbReference>
<keyword evidence="5" id="KW-0175">Coiled coil</keyword>
<dbReference type="PROSITE" id="PS00411">
    <property type="entry name" value="KINESIN_MOTOR_1"/>
    <property type="match status" value="1"/>
</dbReference>
<keyword evidence="4 6" id="KW-0067">ATP-binding</keyword>
<keyword evidence="2" id="KW-0963">Cytoplasm</keyword>
<dbReference type="GO" id="GO:0003777">
    <property type="term" value="F:microtubule motor activity"/>
    <property type="evidence" value="ECO:0007669"/>
    <property type="project" value="InterPro"/>
</dbReference>
<evidence type="ECO:0000256" key="8">
    <source>
        <dbReference type="SAM" id="MobiDB-lite"/>
    </source>
</evidence>
<dbReference type="EMBL" id="HBGA01076386">
    <property type="protein sequence ID" value="CAD9017437.1"/>
    <property type="molecule type" value="Transcribed_RNA"/>
</dbReference>
<feature type="domain" description="Kinesin motor" evidence="10">
    <location>
        <begin position="8"/>
        <end position="360"/>
    </location>
</feature>
<feature type="region of interest" description="Disordered" evidence="8">
    <location>
        <begin position="641"/>
        <end position="706"/>
    </location>
</feature>
<dbReference type="InterPro" id="IPR027417">
    <property type="entry name" value="P-loop_NTPase"/>
</dbReference>
<organism evidence="11">
    <name type="scientific">Eutreptiella gymnastica</name>
    <dbReference type="NCBI Taxonomy" id="73025"/>
    <lineage>
        <taxon>Eukaryota</taxon>
        <taxon>Discoba</taxon>
        <taxon>Euglenozoa</taxon>
        <taxon>Euglenida</taxon>
        <taxon>Spirocuta</taxon>
        <taxon>Euglenophyceae</taxon>
        <taxon>Eutreptiales</taxon>
        <taxon>Eutreptiaceae</taxon>
        <taxon>Eutreptiella</taxon>
    </lineage>
</organism>
<dbReference type="InterPro" id="IPR036388">
    <property type="entry name" value="WH-like_DNA-bd_sf"/>
</dbReference>
<evidence type="ECO:0000259" key="10">
    <source>
        <dbReference type="PROSITE" id="PS50067"/>
    </source>
</evidence>
<dbReference type="GO" id="GO:0007018">
    <property type="term" value="P:microtubule-based movement"/>
    <property type="evidence" value="ECO:0007669"/>
    <property type="project" value="InterPro"/>
</dbReference>
<feature type="compositionally biased region" description="Basic and acidic residues" evidence="8">
    <location>
        <begin position="489"/>
        <end position="502"/>
    </location>
</feature>
<dbReference type="SMART" id="SM00129">
    <property type="entry name" value="KISc"/>
    <property type="match status" value="1"/>
</dbReference>
<evidence type="ECO:0000256" key="4">
    <source>
        <dbReference type="ARBA" id="ARBA00022840"/>
    </source>
</evidence>
<keyword evidence="3 6" id="KW-0547">Nucleotide-binding</keyword>
<dbReference type="Gene3D" id="3.40.850.10">
    <property type="entry name" value="Kinesin motor domain"/>
    <property type="match status" value="1"/>
</dbReference>
<dbReference type="CDD" id="cd00106">
    <property type="entry name" value="KISc"/>
    <property type="match status" value="1"/>
</dbReference>
<dbReference type="Gene3D" id="2.30.29.30">
    <property type="entry name" value="Pleckstrin-homology domain (PH domain)/Phosphotyrosine-binding domain (PTB)"/>
    <property type="match status" value="1"/>
</dbReference>
<gene>
    <name evidence="11" type="ORF">EGYM00392_LOCUS28547</name>
</gene>
<dbReference type="InterPro" id="IPR001849">
    <property type="entry name" value="PH_domain"/>
</dbReference>
<dbReference type="PRINTS" id="PR00380">
    <property type="entry name" value="KINESINHEAVY"/>
</dbReference>
<evidence type="ECO:0000259" key="9">
    <source>
        <dbReference type="PROSITE" id="PS50003"/>
    </source>
</evidence>
<dbReference type="GO" id="GO:0007052">
    <property type="term" value="P:mitotic spindle organization"/>
    <property type="evidence" value="ECO:0007669"/>
    <property type="project" value="TreeGrafter"/>
</dbReference>
<protein>
    <recommendedName>
        <fullName evidence="7">Kinesin-like protein</fullName>
    </recommendedName>
</protein>
<feature type="binding site" evidence="6">
    <location>
        <begin position="95"/>
        <end position="102"/>
    </location>
    <ligand>
        <name>ATP</name>
        <dbReference type="ChEBI" id="CHEBI:30616"/>
    </ligand>
</feature>
<keyword evidence="7" id="KW-0493">Microtubule</keyword>
<name>A0A7S1NH29_9EUGL</name>
<dbReference type="SUPFAM" id="SSF46689">
    <property type="entry name" value="Homeodomain-like"/>
    <property type="match status" value="1"/>
</dbReference>
<dbReference type="PANTHER" id="PTHR47969:SF15">
    <property type="entry name" value="CHROMOSOME-ASSOCIATED KINESIN KIF4A-RELATED"/>
    <property type="match status" value="1"/>
</dbReference>
<dbReference type="GO" id="GO:0005524">
    <property type="term" value="F:ATP binding"/>
    <property type="evidence" value="ECO:0007669"/>
    <property type="project" value="UniProtKB-UniRule"/>
</dbReference>
<feature type="region of interest" description="Disordered" evidence="8">
    <location>
        <begin position="489"/>
        <end position="513"/>
    </location>
</feature>
<dbReference type="GO" id="GO:0005737">
    <property type="term" value="C:cytoplasm"/>
    <property type="evidence" value="ECO:0007669"/>
    <property type="project" value="UniProtKB-SubCell"/>
</dbReference>